<feature type="transmembrane region" description="Helical" evidence="1">
    <location>
        <begin position="42"/>
        <end position="59"/>
    </location>
</feature>
<keyword evidence="1" id="KW-0812">Transmembrane</keyword>
<organism evidence="2">
    <name type="scientific">marine sediment metagenome</name>
    <dbReference type="NCBI Taxonomy" id="412755"/>
    <lineage>
        <taxon>unclassified sequences</taxon>
        <taxon>metagenomes</taxon>
        <taxon>ecological metagenomes</taxon>
    </lineage>
</organism>
<comment type="caution">
    <text evidence="2">The sequence shown here is derived from an EMBL/GenBank/DDBJ whole genome shotgun (WGS) entry which is preliminary data.</text>
</comment>
<dbReference type="AlphaFoldDB" id="A0A0F9U4X9"/>
<proteinExistence type="predicted"/>
<sequence>MTGQTGKGSDGLTPGRVHMRALWNVLKQLHKDERGAEGLEKLLIIAAIVLPLLGLLIMFRQAIGEWVSKMWNQIASDAGQAVPGSGGVDVPTP</sequence>
<keyword evidence="1" id="KW-1133">Transmembrane helix</keyword>
<accession>A0A0F9U4X9</accession>
<name>A0A0F9U4X9_9ZZZZ</name>
<gene>
    <name evidence="2" type="ORF">LCGC14_0309870</name>
</gene>
<protein>
    <submittedName>
        <fullName evidence="2">Uncharacterized protein</fullName>
    </submittedName>
</protein>
<keyword evidence="1" id="KW-0472">Membrane</keyword>
<dbReference type="EMBL" id="LAZR01000202">
    <property type="protein sequence ID" value="KKN82327.1"/>
    <property type="molecule type" value="Genomic_DNA"/>
</dbReference>
<evidence type="ECO:0000256" key="1">
    <source>
        <dbReference type="SAM" id="Phobius"/>
    </source>
</evidence>
<reference evidence="2" key="1">
    <citation type="journal article" date="2015" name="Nature">
        <title>Complex archaea that bridge the gap between prokaryotes and eukaryotes.</title>
        <authorList>
            <person name="Spang A."/>
            <person name="Saw J.H."/>
            <person name="Jorgensen S.L."/>
            <person name="Zaremba-Niedzwiedzka K."/>
            <person name="Martijn J."/>
            <person name="Lind A.E."/>
            <person name="van Eijk R."/>
            <person name="Schleper C."/>
            <person name="Guy L."/>
            <person name="Ettema T.J."/>
        </authorList>
    </citation>
    <scope>NUCLEOTIDE SEQUENCE</scope>
</reference>
<evidence type="ECO:0000313" key="2">
    <source>
        <dbReference type="EMBL" id="KKN82327.1"/>
    </source>
</evidence>